<sequence length="94" mass="10418">MASTKHKDQTTLLVCECSRKPPNAGNLGLKETMTSSVIIIKLPEACSGLSLESSFQKTNQRFGNLTCLLNNMMDVSFTVHRKDYSSFATQCNVR</sequence>
<organism evidence="1 2">
    <name type="scientific">Lipomyces starkeyi NRRL Y-11557</name>
    <dbReference type="NCBI Taxonomy" id="675824"/>
    <lineage>
        <taxon>Eukaryota</taxon>
        <taxon>Fungi</taxon>
        <taxon>Dikarya</taxon>
        <taxon>Ascomycota</taxon>
        <taxon>Saccharomycotina</taxon>
        <taxon>Lipomycetes</taxon>
        <taxon>Lipomycetales</taxon>
        <taxon>Lipomycetaceae</taxon>
        <taxon>Lipomyces</taxon>
    </lineage>
</organism>
<protein>
    <submittedName>
        <fullName evidence="1">Uncharacterized protein</fullName>
    </submittedName>
</protein>
<name>A0A1E3PTV6_LIPST</name>
<gene>
    <name evidence="1" type="ORF">LIPSTDRAFT_225262</name>
</gene>
<dbReference type="AlphaFoldDB" id="A0A1E3PTV6"/>
<reference evidence="1 2" key="1">
    <citation type="journal article" date="2016" name="Proc. Natl. Acad. Sci. U.S.A.">
        <title>Comparative genomics of biotechnologically important yeasts.</title>
        <authorList>
            <person name="Riley R."/>
            <person name="Haridas S."/>
            <person name="Wolfe K.H."/>
            <person name="Lopes M.R."/>
            <person name="Hittinger C.T."/>
            <person name="Goeker M."/>
            <person name="Salamov A.A."/>
            <person name="Wisecaver J.H."/>
            <person name="Long T.M."/>
            <person name="Calvey C.H."/>
            <person name="Aerts A.L."/>
            <person name="Barry K.W."/>
            <person name="Choi C."/>
            <person name="Clum A."/>
            <person name="Coughlan A.Y."/>
            <person name="Deshpande S."/>
            <person name="Douglass A.P."/>
            <person name="Hanson S.J."/>
            <person name="Klenk H.-P."/>
            <person name="LaButti K.M."/>
            <person name="Lapidus A."/>
            <person name="Lindquist E.A."/>
            <person name="Lipzen A.M."/>
            <person name="Meier-Kolthoff J.P."/>
            <person name="Ohm R.A."/>
            <person name="Otillar R.P."/>
            <person name="Pangilinan J.L."/>
            <person name="Peng Y."/>
            <person name="Rokas A."/>
            <person name="Rosa C.A."/>
            <person name="Scheuner C."/>
            <person name="Sibirny A.A."/>
            <person name="Slot J.C."/>
            <person name="Stielow J.B."/>
            <person name="Sun H."/>
            <person name="Kurtzman C.P."/>
            <person name="Blackwell M."/>
            <person name="Grigoriev I.V."/>
            <person name="Jeffries T.W."/>
        </authorList>
    </citation>
    <scope>NUCLEOTIDE SEQUENCE [LARGE SCALE GENOMIC DNA]</scope>
    <source>
        <strain evidence="1 2">NRRL Y-11557</strain>
    </source>
</reference>
<proteinExistence type="predicted"/>
<evidence type="ECO:0000313" key="2">
    <source>
        <dbReference type="Proteomes" id="UP000094385"/>
    </source>
</evidence>
<dbReference type="EMBL" id="KV454309">
    <property type="protein sequence ID" value="ODQ68855.1"/>
    <property type="molecule type" value="Genomic_DNA"/>
</dbReference>
<accession>A0A1E3PTV6</accession>
<dbReference type="Proteomes" id="UP000094385">
    <property type="component" value="Unassembled WGS sequence"/>
</dbReference>
<keyword evidence="2" id="KW-1185">Reference proteome</keyword>
<evidence type="ECO:0000313" key="1">
    <source>
        <dbReference type="EMBL" id="ODQ68855.1"/>
    </source>
</evidence>